<gene>
    <name evidence="1" type="primary">Vigan.UMG188500</name>
    <name evidence="1" type="ORF">VIGAN_UM188500</name>
</gene>
<name>A0A0S3TFE5_PHAAN</name>
<reference evidence="1" key="1">
    <citation type="journal article" date="2015" name="Sci. Rep.">
        <title>The power of single molecule real-time sequencing technology in the de novo assembly of a eukaryotic genome.</title>
        <authorList>
            <person name="Sakai H."/>
            <person name="Naito K."/>
            <person name="Ogiso-Tanaka E."/>
            <person name="Takahashi Y."/>
            <person name="Iseki K."/>
            <person name="Muto C."/>
            <person name="Satou K."/>
            <person name="Teruya K."/>
            <person name="Shiroma A."/>
            <person name="Shimoji M."/>
            <person name="Hirano T."/>
            <person name="Itoh T."/>
            <person name="Kaga A."/>
            <person name="Tomooka N."/>
        </authorList>
    </citation>
    <scope>NUCLEOTIDE SEQUENCE</scope>
</reference>
<sequence length="76" mass="8403">MVSLHPLVCPLSVSSSSSEFFRCSFGLAATGPQVLPQNEETAPNRAAFFHLQCFVARARRSFTILSDSFHCRESHS</sequence>
<protein>
    <submittedName>
        <fullName evidence="1">Uncharacterized protein</fullName>
    </submittedName>
</protein>
<organism evidence="1">
    <name type="scientific">Vigna angularis var. angularis</name>
    <dbReference type="NCBI Taxonomy" id="157739"/>
    <lineage>
        <taxon>Eukaryota</taxon>
        <taxon>Viridiplantae</taxon>
        <taxon>Streptophyta</taxon>
        <taxon>Embryophyta</taxon>
        <taxon>Tracheophyta</taxon>
        <taxon>Spermatophyta</taxon>
        <taxon>Magnoliopsida</taxon>
        <taxon>eudicotyledons</taxon>
        <taxon>Gunneridae</taxon>
        <taxon>Pentapetalae</taxon>
        <taxon>rosids</taxon>
        <taxon>fabids</taxon>
        <taxon>Fabales</taxon>
        <taxon>Fabaceae</taxon>
        <taxon>Papilionoideae</taxon>
        <taxon>50 kb inversion clade</taxon>
        <taxon>NPAAA clade</taxon>
        <taxon>indigoferoid/millettioid clade</taxon>
        <taxon>Phaseoleae</taxon>
        <taxon>Vigna</taxon>
    </lineage>
</organism>
<accession>A0A0S3TFE5</accession>
<dbReference type="EMBL" id="AP016931">
    <property type="protein sequence ID" value="BAU03810.1"/>
    <property type="molecule type" value="Genomic_DNA"/>
</dbReference>
<proteinExistence type="predicted"/>
<evidence type="ECO:0000313" key="1">
    <source>
        <dbReference type="EMBL" id="BAU03810.1"/>
    </source>
</evidence>
<dbReference type="AlphaFoldDB" id="A0A0S3TFE5"/>